<keyword evidence="4 7" id="KW-0812">Transmembrane</keyword>
<evidence type="ECO:0000256" key="4">
    <source>
        <dbReference type="ARBA" id="ARBA00022692"/>
    </source>
</evidence>
<dbReference type="AlphaFoldDB" id="A0A7X2T1Q8"/>
<reference evidence="8 9" key="1">
    <citation type="submission" date="2019-08" db="EMBL/GenBank/DDBJ databases">
        <title>In-depth cultivation of the pig gut microbiome towards novel bacterial diversity and tailored functional studies.</title>
        <authorList>
            <person name="Wylensek D."/>
            <person name="Hitch T.C.A."/>
            <person name="Clavel T."/>
        </authorList>
    </citation>
    <scope>NUCLEOTIDE SEQUENCE [LARGE SCALE GENOMIC DNA]</scope>
    <source>
        <strain evidence="8 9">WCA-383-APC-5B</strain>
    </source>
</reference>
<evidence type="ECO:0000256" key="5">
    <source>
        <dbReference type="ARBA" id="ARBA00022989"/>
    </source>
</evidence>
<organism evidence="8 9">
    <name type="scientific">Inconstantimicrobium porci</name>
    <dbReference type="NCBI Taxonomy" id="2652291"/>
    <lineage>
        <taxon>Bacteria</taxon>
        <taxon>Bacillati</taxon>
        <taxon>Bacillota</taxon>
        <taxon>Clostridia</taxon>
        <taxon>Eubacteriales</taxon>
        <taxon>Clostridiaceae</taxon>
        <taxon>Inconstantimicrobium</taxon>
    </lineage>
</organism>
<feature type="transmembrane region" description="Helical" evidence="7">
    <location>
        <begin position="105"/>
        <end position="127"/>
    </location>
</feature>
<gene>
    <name evidence="8" type="ORF">FYJ33_10465</name>
</gene>
<dbReference type="InterPro" id="IPR052518">
    <property type="entry name" value="CHR_Transporter"/>
</dbReference>
<comment type="similarity">
    <text evidence="2">Belongs to the chromate ion transporter (CHR) (TC 2.A.51) family.</text>
</comment>
<keyword evidence="6 7" id="KW-0472">Membrane</keyword>
<dbReference type="PANTHER" id="PTHR43663">
    <property type="entry name" value="CHROMATE TRANSPORT PROTEIN-RELATED"/>
    <property type="match status" value="1"/>
</dbReference>
<proteinExistence type="inferred from homology"/>
<accession>A0A7X2T1Q8</accession>
<protein>
    <submittedName>
        <fullName evidence="8">Chromate transporter</fullName>
    </submittedName>
</protein>
<dbReference type="Pfam" id="PF02417">
    <property type="entry name" value="Chromate_transp"/>
    <property type="match status" value="1"/>
</dbReference>
<dbReference type="PANTHER" id="PTHR43663:SF1">
    <property type="entry name" value="CHROMATE TRANSPORTER"/>
    <property type="match status" value="1"/>
</dbReference>
<sequence length="185" mass="19891">MKELLELFCAFFKIGAFTFGGGYAMLPMLEKEIVENHRWSTKDDIMDYFAVGQCTPGVIAVNTATFIGFYQRGIIGAIIATLGVIAPSLIIISLIAVLLQNFASLPIVAHALSGIRVSVCVLILNSVIKFWKNGIKDSLGVIIFLISLAIATLTHISTVFVVIGAGIIGFTGKKIKLAKEKGSEK</sequence>
<keyword evidence="9" id="KW-1185">Reference proteome</keyword>
<keyword evidence="5 7" id="KW-1133">Transmembrane helix</keyword>
<evidence type="ECO:0000313" key="8">
    <source>
        <dbReference type="EMBL" id="MSR91814.1"/>
    </source>
</evidence>
<dbReference type="Proteomes" id="UP000460287">
    <property type="component" value="Unassembled WGS sequence"/>
</dbReference>
<evidence type="ECO:0000256" key="6">
    <source>
        <dbReference type="ARBA" id="ARBA00023136"/>
    </source>
</evidence>
<dbReference type="EMBL" id="VULX01000016">
    <property type="protein sequence ID" value="MSR91814.1"/>
    <property type="molecule type" value="Genomic_DNA"/>
</dbReference>
<comment type="caution">
    <text evidence="8">The sequence shown here is derived from an EMBL/GenBank/DDBJ whole genome shotgun (WGS) entry which is preliminary data.</text>
</comment>
<comment type="subcellular location">
    <subcellularLocation>
        <location evidence="1">Cell membrane</location>
        <topology evidence="1">Multi-pass membrane protein</topology>
    </subcellularLocation>
</comment>
<evidence type="ECO:0000256" key="2">
    <source>
        <dbReference type="ARBA" id="ARBA00005262"/>
    </source>
</evidence>
<keyword evidence="3" id="KW-1003">Cell membrane</keyword>
<evidence type="ECO:0000313" key="9">
    <source>
        <dbReference type="Proteomes" id="UP000460287"/>
    </source>
</evidence>
<dbReference type="RefSeq" id="WP_154531711.1">
    <property type="nucleotide sequence ID" value="NZ_JAXFSD010000090.1"/>
</dbReference>
<feature type="transmembrane region" description="Helical" evidence="7">
    <location>
        <begin position="48"/>
        <end position="70"/>
    </location>
</feature>
<feature type="transmembrane region" description="Helical" evidence="7">
    <location>
        <begin position="77"/>
        <end position="99"/>
    </location>
</feature>
<dbReference type="InterPro" id="IPR003370">
    <property type="entry name" value="Chromate_transpt"/>
</dbReference>
<evidence type="ECO:0000256" key="1">
    <source>
        <dbReference type="ARBA" id="ARBA00004651"/>
    </source>
</evidence>
<evidence type="ECO:0000256" key="7">
    <source>
        <dbReference type="SAM" id="Phobius"/>
    </source>
</evidence>
<name>A0A7X2T1Q8_9CLOT</name>
<evidence type="ECO:0000256" key="3">
    <source>
        <dbReference type="ARBA" id="ARBA00022475"/>
    </source>
</evidence>
<feature type="transmembrane region" description="Helical" evidence="7">
    <location>
        <begin position="139"/>
        <end position="170"/>
    </location>
</feature>
<feature type="transmembrane region" description="Helical" evidence="7">
    <location>
        <begin position="7"/>
        <end position="28"/>
    </location>
</feature>
<dbReference type="GO" id="GO:0015109">
    <property type="term" value="F:chromate transmembrane transporter activity"/>
    <property type="evidence" value="ECO:0007669"/>
    <property type="project" value="InterPro"/>
</dbReference>
<dbReference type="GO" id="GO:0005886">
    <property type="term" value="C:plasma membrane"/>
    <property type="evidence" value="ECO:0007669"/>
    <property type="project" value="UniProtKB-SubCell"/>
</dbReference>